<dbReference type="EMBL" id="CP092867">
    <property type="protein sequence ID" value="UYV67990.1"/>
    <property type="molecule type" value="Genomic_DNA"/>
</dbReference>
<keyword evidence="8" id="KW-1185">Reference proteome</keyword>
<evidence type="ECO:0000313" key="8">
    <source>
        <dbReference type="Proteomes" id="UP001235939"/>
    </source>
</evidence>
<feature type="region of interest" description="Disordered" evidence="2">
    <location>
        <begin position="1"/>
        <end position="27"/>
    </location>
</feature>
<proteinExistence type="predicted"/>
<feature type="compositionally biased region" description="Basic and acidic residues" evidence="2">
    <location>
        <begin position="918"/>
        <end position="928"/>
    </location>
</feature>
<accession>A0ABY6KGM0</accession>
<dbReference type="PANTHER" id="PTHR11439">
    <property type="entry name" value="GAG-POL-RELATED RETROTRANSPOSON"/>
    <property type="match status" value="1"/>
</dbReference>
<evidence type="ECO:0000259" key="5">
    <source>
        <dbReference type="Pfam" id="PF22936"/>
    </source>
</evidence>
<dbReference type="PANTHER" id="PTHR11439:SF483">
    <property type="entry name" value="PEPTIDE SYNTHASE GLIP-LIKE, PUTATIVE (AFU_ORTHOLOGUE AFUA_3G12920)-RELATED"/>
    <property type="match status" value="1"/>
</dbReference>
<dbReference type="InterPro" id="IPR043502">
    <property type="entry name" value="DNA/RNA_pol_sf"/>
</dbReference>
<dbReference type="Pfam" id="PF25597">
    <property type="entry name" value="SH3_retrovirus"/>
    <property type="match status" value="1"/>
</dbReference>
<evidence type="ECO:0000259" key="4">
    <source>
        <dbReference type="Pfam" id="PF13976"/>
    </source>
</evidence>
<dbReference type="InterPro" id="IPR013103">
    <property type="entry name" value="RVT_2"/>
</dbReference>
<dbReference type="SUPFAM" id="SSF56672">
    <property type="entry name" value="DNA/RNA polymerases"/>
    <property type="match status" value="1"/>
</dbReference>
<evidence type="ECO:0000259" key="3">
    <source>
        <dbReference type="Pfam" id="PF07727"/>
    </source>
</evidence>
<gene>
    <name evidence="7" type="ORF">LAZ67_5002731</name>
</gene>
<keyword evidence="1" id="KW-0064">Aspartyl protease</keyword>
<feature type="domain" description="Retroviral polymerase SH3-like" evidence="6">
    <location>
        <begin position="315"/>
        <end position="341"/>
    </location>
</feature>
<evidence type="ECO:0000259" key="6">
    <source>
        <dbReference type="Pfam" id="PF25597"/>
    </source>
</evidence>
<feature type="region of interest" description="Disordered" evidence="2">
    <location>
        <begin position="900"/>
        <end position="928"/>
    </location>
</feature>
<dbReference type="InterPro" id="IPR057670">
    <property type="entry name" value="SH3_retrovirus"/>
</dbReference>
<dbReference type="InterPro" id="IPR054722">
    <property type="entry name" value="PolX-like_BBD"/>
</dbReference>
<organism evidence="7 8">
    <name type="scientific">Cordylochernes scorpioides</name>
    <dbReference type="NCBI Taxonomy" id="51811"/>
    <lineage>
        <taxon>Eukaryota</taxon>
        <taxon>Metazoa</taxon>
        <taxon>Ecdysozoa</taxon>
        <taxon>Arthropoda</taxon>
        <taxon>Chelicerata</taxon>
        <taxon>Arachnida</taxon>
        <taxon>Pseudoscorpiones</taxon>
        <taxon>Cheliferoidea</taxon>
        <taxon>Chernetidae</taxon>
        <taxon>Cordylochernes</taxon>
    </lineage>
</organism>
<dbReference type="InterPro" id="IPR025724">
    <property type="entry name" value="GAG-pre-integrase_dom"/>
</dbReference>
<dbReference type="Pfam" id="PF22936">
    <property type="entry name" value="Pol_BBD"/>
    <property type="match status" value="1"/>
</dbReference>
<feature type="domain" description="Reverse transcriptase Ty1/copia-type" evidence="3">
    <location>
        <begin position="446"/>
        <end position="549"/>
    </location>
</feature>
<dbReference type="Proteomes" id="UP001235939">
    <property type="component" value="Chromosome 05"/>
</dbReference>
<feature type="domain" description="Retrovirus-related Pol polyprotein from transposon TNT 1-94-like beta-barrel" evidence="5">
    <location>
        <begin position="135"/>
        <end position="180"/>
    </location>
</feature>
<feature type="domain" description="GAG-pre-integrase" evidence="4">
    <location>
        <begin position="206"/>
        <end position="274"/>
    </location>
</feature>
<dbReference type="Pfam" id="PF07727">
    <property type="entry name" value="RVT_2"/>
    <property type="match status" value="1"/>
</dbReference>
<feature type="region of interest" description="Disordered" evidence="2">
    <location>
        <begin position="369"/>
        <end position="391"/>
    </location>
</feature>
<sequence>MEINPGTSTTKGNDNPREKELATNGKKLTTNEATRHTLATVILELTAALQGARSTQLEAVFRNATLGTTAARTAGTCPNSLTSTEESPSAMPYHAKGPDPVQQIFQANHTKPKTPQWRLFETKDLPCTFLIEPDAEGTGDIEILAMVNGEWITTSIRNVLYSSKLKKNLFSLGVCTEKGYRVDIDKDELRIYSRKDLKAVGQRQDGLYKMMFRVTSSSQGFSAKINNLQLWHERLAHISLTTIREMAKKGLINGLQPEDIKEDDFFCQGCQEGKAHRKPSHLSETKEYNPAPNTTPYELFFGRKVSLYNLKIFGCEAWLHTPKERRRKWDKKSQKMIFLGKISISKDVTFNETKLRHCELEGENFVPIDIDLDPPAPTTEDESPTALRFPTPSGFHPMITRSKKKADSCNYHFVDEPSTYKDAMESPNAEKWLDAMKEEIKALESNNTWSLETLPDGYKPIGSKWVYKLKSHPNSTAPKFKARLVAKGYTQRKNVDYFDTFSPVVRYDSLRVLLANAASERMSLKQFDVKTAFLYGDLDEVIYLDNPGQTHWTAIKNVFRYLKATPQLGILYANHQELTGYSDSAFARDIDSRKSTTGYIFMLNHGAVSWSSQKQSTVALSTTESEYIAACAATKEMVWLRRLLKDIGIKMDRPTVLNMDNQAAIKLVQNPEFHKRTKHIDVRYHYIRTKQEDVHMVQAMIIMRDLDHPKIRSTELFTNCTLLSNDEDKIPTPSLRGLTYQEWRNIFERIVKLQSISEKDALSMIPSIFKGKALEIYASMCQDVFTLGELHQAMNTFFPVSTSGLMKQFWTEKKLPSQPLMDYYFNKLKLAKILNISSEQTLETLSSNVNAKLRPFLIAANPANLDMWIKIASSLEVGFRHEETSSPFNGPRYRRDFQNIDSRNATPSQDSLPSGARPGREVGDRQETRRKQFYQDFRGQGKLMPAFYPEPYTIISIPSPQTIEIDKPCQPENKHATIVNISKVKLRDPVTEDNTEPPFPFQEEEDLEGCLGVEPNKQAFIDSPQVLFSSIKKNPDHPTEPLEKLLLVSVDTQTESEPVVSCEVYQR</sequence>
<reference evidence="7 8" key="1">
    <citation type="submission" date="2022-01" db="EMBL/GenBank/DDBJ databases">
        <title>A chromosomal length assembly of Cordylochernes scorpioides.</title>
        <authorList>
            <person name="Zeh D."/>
            <person name="Zeh J."/>
        </authorList>
    </citation>
    <scope>NUCLEOTIDE SEQUENCE [LARGE SCALE GENOMIC DNA]</scope>
    <source>
        <strain evidence="7">IN4F17</strain>
        <tissue evidence="7">Whole Body</tissue>
    </source>
</reference>
<feature type="compositionally biased region" description="Polar residues" evidence="2">
    <location>
        <begin position="1"/>
        <end position="13"/>
    </location>
</feature>
<protein>
    <recommendedName>
        <fullName evidence="9">Polyprotein</fullName>
    </recommendedName>
</protein>
<evidence type="ECO:0008006" key="9">
    <source>
        <dbReference type="Google" id="ProtNLM"/>
    </source>
</evidence>
<dbReference type="Pfam" id="PF13976">
    <property type="entry name" value="gag_pre-integrs"/>
    <property type="match status" value="1"/>
</dbReference>
<keyword evidence="1" id="KW-0645">Protease</keyword>
<evidence type="ECO:0000256" key="2">
    <source>
        <dbReference type="SAM" id="MobiDB-lite"/>
    </source>
</evidence>
<evidence type="ECO:0000256" key="1">
    <source>
        <dbReference type="ARBA" id="ARBA00022750"/>
    </source>
</evidence>
<evidence type="ECO:0000313" key="7">
    <source>
        <dbReference type="EMBL" id="UYV67990.1"/>
    </source>
</evidence>
<feature type="compositionally biased region" description="Polar residues" evidence="2">
    <location>
        <begin position="900"/>
        <end position="912"/>
    </location>
</feature>
<name>A0ABY6KGM0_9ARAC</name>
<dbReference type="CDD" id="cd09272">
    <property type="entry name" value="RNase_HI_RT_Ty1"/>
    <property type="match status" value="1"/>
</dbReference>
<keyword evidence="1" id="KW-0378">Hydrolase</keyword>